<dbReference type="PANTHER" id="PTHR32125">
    <property type="entry name" value="2-C-METHYL-D-ERYTHRITOL 4-PHOSPHATE CYTIDYLYLTRANSFERASE, CHLOROPLASTIC"/>
    <property type="match status" value="1"/>
</dbReference>
<comment type="catalytic activity">
    <reaction evidence="1 7">
        <text>2-C-methyl-D-erythritol 4-phosphate + CTP + H(+) = 4-CDP-2-C-methyl-D-erythritol + diphosphate</text>
        <dbReference type="Rhea" id="RHEA:13429"/>
        <dbReference type="ChEBI" id="CHEBI:15378"/>
        <dbReference type="ChEBI" id="CHEBI:33019"/>
        <dbReference type="ChEBI" id="CHEBI:37563"/>
        <dbReference type="ChEBI" id="CHEBI:57823"/>
        <dbReference type="ChEBI" id="CHEBI:58262"/>
        <dbReference type="EC" id="2.7.7.60"/>
    </reaction>
</comment>
<dbReference type="InterPro" id="IPR029044">
    <property type="entry name" value="Nucleotide-diphossugar_trans"/>
</dbReference>
<dbReference type="GO" id="GO:0050518">
    <property type="term" value="F:2-C-methyl-D-erythritol 4-phosphate cytidylyltransferase activity"/>
    <property type="evidence" value="ECO:0007669"/>
    <property type="project" value="UniProtKB-UniRule"/>
</dbReference>
<protein>
    <recommendedName>
        <fullName evidence="7">2-C-methyl-D-erythritol 4-phosphate cytidylyltransferase</fullName>
        <ecNumber evidence="7">2.7.7.60</ecNumber>
    </recommendedName>
    <alternativeName>
        <fullName evidence="7">4-diphosphocytidyl-2C-methyl-D-erythritol synthase</fullName>
    </alternativeName>
    <alternativeName>
        <fullName evidence="7">MEP cytidylyltransferase</fullName>
        <shortName evidence="7">MCT</shortName>
    </alternativeName>
</protein>
<reference evidence="8 9" key="1">
    <citation type="journal article" date="2011" name="ISME J.">
        <title>Community ecology of hot spring cyanobacterial mats: predominant populations and their functional potential.</title>
        <authorList>
            <person name="Klatt C.G."/>
            <person name="Wood J.M."/>
            <person name="Rusch D.B."/>
            <person name="Bateson M.M."/>
            <person name="Hamamura N."/>
            <person name="Heidelberg J.F."/>
            <person name="Grossman A.R."/>
            <person name="Bhaya D."/>
            <person name="Cohan F.M."/>
            <person name="Kuhl M."/>
            <person name="Bryant D.A."/>
            <person name="Ward D.M."/>
        </authorList>
    </citation>
    <scope>NUCLEOTIDE SEQUENCE [LARGE SCALE GENOMIC DNA]</scope>
    <source>
        <strain evidence="8">OS</strain>
    </source>
</reference>
<dbReference type="NCBIfam" id="TIGR00453">
    <property type="entry name" value="ispD"/>
    <property type="match status" value="1"/>
</dbReference>
<dbReference type="PROSITE" id="PS01295">
    <property type="entry name" value="ISPD"/>
    <property type="match status" value="1"/>
</dbReference>
<feature type="site" description="Positions MEP for the nucleophilic attack" evidence="7">
    <location>
        <position position="225"/>
    </location>
</feature>
<dbReference type="InterPro" id="IPR018294">
    <property type="entry name" value="ISPD_synthase_CS"/>
</dbReference>
<keyword evidence="6 7" id="KW-0414">Isoprene biosynthesis</keyword>
<feature type="site" description="Positions MEP for the nucleophilic attack" evidence="7">
    <location>
        <position position="167"/>
    </location>
</feature>
<dbReference type="PANTHER" id="PTHR32125:SF4">
    <property type="entry name" value="2-C-METHYL-D-ERYTHRITOL 4-PHOSPHATE CYTIDYLYLTRANSFERASE, CHLOROPLASTIC"/>
    <property type="match status" value="1"/>
</dbReference>
<dbReference type="GO" id="GO:0019288">
    <property type="term" value="P:isopentenyl diphosphate biosynthetic process, methylerythritol 4-phosphate pathway"/>
    <property type="evidence" value="ECO:0007669"/>
    <property type="project" value="UniProtKB-UniRule"/>
</dbReference>
<accession>A0A395LXF9</accession>
<dbReference type="EC" id="2.7.7.60" evidence="7"/>
<evidence type="ECO:0000313" key="9">
    <source>
        <dbReference type="Proteomes" id="UP000266389"/>
    </source>
</evidence>
<dbReference type="UniPathway" id="UPA00056">
    <property type="reaction ID" value="UER00093"/>
</dbReference>
<evidence type="ECO:0000256" key="5">
    <source>
        <dbReference type="ARBA" id="ARBA00022695"/>
    </source>
</evidence>
<evidence type="ECO:0000313" key="8">
    <source>
        <dbReference type="EMBL" id="RFM22808.1"/>
    </source>
</evidence>
<evidence type="ECO:0000256" key="7">
    <source>
        <dbReference type="HAMAP-Rule" id="MF_00108"/>
    </source>
</evidence>
<gene>
    <name evidence="7 8" type="primary">ispD</name>
    <name evidence="8" type="ORF">D0433_14360</name>
</gene>
<evidence type="ECO:0000256" key="2">
    <source>
        <dbReference type="ARBA" id="ARBA00004787"/>
    </source>
</evidence>
<evidence type="ECO:0000256" key="6">
    <source>
        <dbReference type="ARBA" id="ARBA00023229"/>
    </source>
</evidence>
<evidence type="ECO:0000256" key="3">
    <source>
        <dbReference type="ARBA" id="ARBA00009789"/>
    </source>
</evidence>
<dbReference type="HAMAP" id="MF_00108">
    <property type="entry name" value="IspD"/>
    <property type="match status" value="1"/>
</dbReference>
<keyword evidence="4 7" id="KW-0808">Transferase</keyword>
<evidence type="ECO:0000256" key="1">
    <source>
        <dbReference type="ARBA" id="ARBA00001282"/>
    </source>
</evidence>
<evidence type="ECO:0000256" key="4">
    <source>
        <dbReference type="ARBA" id="ARBA00022679"/>
    </source>
</evidence>
<dbReference type="AlphaFoldDB" id="A0A395LXF9"/>
<dbReference type="FunFam" id="3.90.550.10:FF:000003">
    <property type="entry name" value="2-C-methyl-D-erythritol 4-phosphate cytidylyltransferase"/>
    <property type="match status" value="1"/>
</dbReference>
<dbReference type="Pfam" id="PF01128">
    <property type="entry name" value="IspD"/>
    <property type="match status" value="1"/>
</dbReference>
<proteinExistence type="inferred from homology"/>
<comment type="pathway">
    <text evidence="2 7">Isoprenoid biosynthesis; isopentenyl diphosphate biosynthesis via DXP pathway; isopentenyl diphosphate from 1-deoxy-D-xylulose 5-phosphate: step 2/6.</text>
</comment>
<dbReference type="CDD" id="cd02516">
    <property type="entry name" value="CDP-ME_synthetase"/>
    <property type="match status" value="1"/>
</dbReference>
<dbReference type="InterPro" id="IPR001228">
    <property type="entry name" value="IspD"/>
</dbReference>
<organism evidence="8 9">
    <name type="scientific">Candidatus Thermochlorobacter aerophilus</name>
    <dbReference type="NCBI Taxonomy" id="1868324"/>
    <lineage>
        <taxon>Bacteria</taxon>
        <taxon>Pseudomonadati</taxon>
        <taxon>Chlorobiota</taxon>
        <taxon>Chlorobiia</taxon>
        <taxon>Chlorobiales</taxon>
        <taxon>Candidatus Thermochlorobacteriaceae</taxon>
        <taxon>Candidatus Thermochlorobacter</taxon>
    </lineage>
</organism>
<dbReference type="Proteomes" id="UP000266389">
    <property type="component" value="Unassembled WGS sequence"/>
</dbReference>
<feature type="site" description="Transition state stabilizer" evidence="7">
    <location>
        <position position="24"/>
    </location>
</feature>
<keyword evidence="5 7" id="KW-0548">Nucleotidyltransferase</keyword>
<dbReference type="InterPro" id="IPR050088">
    <property type="entry name" value="IspD/TarI_cytidylyltransf_bact"/>
</dbReference>
<dbReference type="EMBL" id="PHFL01000075">
    <property type="protein sequence ID" value="RFM22808.1"/>
    <property type="molecule type" value="Genomic_DNA"/>
</dbReference>
<dbReference type="SUPFAM" id="SSF53448">
    <property type="entry name" value="Nucleotide-diphospho-sugar transferases"/>
    <property type="match status" value="1"/>
</dbReference>
<name>A0A395LXF9_9BACT</name>
<comment type="function">
    <text evidence="7">Catalyzes the formation of 4-diphosphocytidyl-2-C-methyl-D-erythritol from CTP and 2-C-methyl-D-erythritol 4-phosphate (MEP).</text>
</comment>
<sequence length="247" mass="28095">MRGYAIIAAGGVSSRMKLKSGESKQYLRLGRYPVIYWTLKAFEEAKTIQRIVVVARPEDIGRLNRLTRRHGFSKVWAVLEGGKERQDSIYNAIEWLAEQTEKTLQRGQTKAVVLIHDGARPLIQAHEIDTIAKLALTFGAAVPATKLKDSIKRVDTERQCFGEALDRATLMQVQTPQGFWAERIIAAHRLARQDGFYATDDAALIERFFPEQCIKIFETGYHNLKITTPEDLDLAKAMLKRLQRLRV</sequence>
<comment type="caution">
    <text evidence="8">The sequence shown here is derived from an EMBL/GenBank/DDBJ whole genome shotgun (WGS) entry which is preliminary data.</text>
</comment>
<feature type="site" description="Transition state stabilizer" evidence="7">
    <location>
        <position position="15"/>
    </location>
</feature>
<dbReference type="InterPro" id="IPR034683">
    <property type="entry name" value="IspD/TarI"/>
</dbReference>
<dbReference type="Gene3D" id="3.90.550.10">
    <property type="entry name" value="Spore Coat Polysaccharide Biosynthesis Protein SpsA, Chain A"/>
    <property type="match status" value="1"/>
</dbReference>
<comment type="similarity">
    <text evidence="3 7">Belongs to the IspD/TarI cytidylyltransferase family. IspD subfamily.</text>
</comment>